<feature type="chain" id="PRO_5013794498" evidence="3">
    <location>
        <begin position="20"/>
        <end position="264"/>
    </location>
</feature>
<feature type="signal peptide" evidence="3">
    <location>
        <begin position="1"/>
        <end position="19"/>
    </location>
</feature>
<dbReference type="Proteomes" id="UP000229504">
    <property type="component" value="Unassembled WGS sequence"/>
</dbReference>
<name>A0A2G5FS47_9PSED</name>
<sequence length="264" mass="29896">MFASLTLPLLWVAMGPVQAEPQKLFIGTGDWAPYVDQQRSDGGALARLISAVFAEAGYQVEYVFRPWDRNVLMLQQGQLHAIMPYSCTPSRLNYGICSDTLVRGEIVLFHRREQAFDWTTVEDLLSYRIGTTLGYSYGPAFDAALQAGRLNVEQNGKEDTSFRLLELGRIDLHPQDRAVGYAMLRRLFPKDGGNIIHHPRQLNTEPLRLLFRKDDPESVMLLRKFNAGLREFANRGDLQRLQQALNSGDADDWKPSQSTPLARD</sequence>
<evidence type="ECO:0000256" key="1">
    <source>
        <dbReference type="ARBA" id="ARBA00010333"/>
    </source>
</evidence>
<comment type="caution">
    <text evidence="5">The sequence shown here is derived from an EMBL/GenBank/DDBJ whole genome shotgun (WGS) entry which is preliminary data.</text>
</comment>
<dbReference type="EMBL" id="NIQU01000002">
    <property type="protein sequence ID" value="PIA70871.1"/>
    <property type="molecule type" value="Genomic_DNA"/>
</dbReference>
<evidence type="ECO:0000259" key="4">
    <source>
        <dbReference type="Pfam" id="PF00497"/>
    </source>
</evidence>
<dbReference type="SUPFAM" id="SSF53850">
    <property type="entry name" value="Periplasmic binding protein-like II"/>
    <property type="match status" value="1"/>
</dbReference>
<organism evidence="5 6">
    <name type="scientific">Pseudomonas sediminis</name>
    <dbReference type="NCBI Taxonomy" id="1691904"/>
    <lineage>
        <taxon>Bacteria</taxon>
        <taxon>Pseudomonadati</taxon>
        <taxon>Pseudomonadota</taxon>
        <taxon>Gammaproteobacteria</taxon>
        <taxon>Pseudomonadales</taxon>
        <taxon>Pseudomonadaceae</taxon>
        <taxon>Pseudomonas</taxon>
    </lineage>
</organism>
<evidence type="ECO:0000256" key="3">
    <source>
        <dbReference type="SAM" id="SignalP"/>
    </source>
</evidence>
<evidence type="ECO:0000313" key="5">
    <source>
        <dbReference type="EMBL" id="PIA70871.1"/>
    </source>
</evidence>
<protein>
    <submittedName>
        <fullName evidence="5">Amino acid ABC transporter substrate-binding protein</fullName>
    </submittedName>
</protein>
<feature type="domain" description="Solute-binding protein family 3/N-terminal" evidence="4">
    <location>
        <begin position="33"/>
        <end position="243"/>
    </location>
</feature>
<dbReference type="PANTHER" id="PTHR35936">
    <property type="entry name" value="MEMBRANE-BOUND LYTIC MUREIN TRANSGLYCOSYLASE F"/>
    <property type="match status" value="1"/>
</dbReference>
<reference evidence="6" key="1">
    <citation type="submission" date="2017-06" db="EMBL/GenBank/DDBJ databases">
        <authorList>
            <person name="Rastogi G."/>
            <person name="Vaishampayan P."/>
            <person name="Seuylemezian A."/>
        </authorList>
    </citation>
    <scope>NUCLEOTIDE SEQUENCE [LARGE SCALE GENOMIC DNA]</scope>
    <source>
        <strain evidence="6">PI11</strain>
    </source>
</reference>
<dbReference type="RefSeq" id="WP_099523507.1">
    <property type="nucleotide sequence ID" value="NZ_NIQU01000002.1"/>
</dbReference>
<dbReference type="PANTHER" id="PTHR35936:SF25">
    <property type="entry name" value="ABC TRANSPORTER SUBSTRATE-BINDING PROTEIN"/>
    <property type="match status" value="1"/>
</dbReference>
<proteinExistence type="inferred from homology"/>
<gene>
    <name evidence="5" type="ORF">CDO35_07740</name>
</gene>
<evidence type="ECO:0000313" key="6">
    <source>
        <dbReference type="Proteomes" id="UP000229504"/>
    </source>
</evidence>
<keyword evidence="2 3" id="KW-0732">Signal</keyword>
<dbReference type="Gene3D" id="3.40.190.10">
    <property type="entry name" value="Periplasmic binding protein-like II"/>
    <property type="match status" value="2"/>
</dbReference>
<accession>A0A2G5FS47</accession>
<evidence type="ECO:0000256" key="2">
    <source>
        <dbReference type="ARBA" id="ARBA00022729"/>
    </source>
</evidence>
<comment type="similarity">
    <text evidence="1">Belongs to the bacterial solute-binding protein 3 family.</text>
</comment>
<dbReference type="Pfam" id="PF00497">
    <property type="entry name" value="SBP_bac_3"/>
    <property type="match status" value="1"/>
</dbReference>
<dbReference type="AlphaFoldDB" id="A0A2G5FS47"/>
<dbReference type="InterPro" id="IPR001638">
    <property type="entry name" value="Solute-binding_3/MltF_N"/>
</dbReference>